<organism evidence="5 6">
    <name type="scientific">Pararhodospirillum oryzae</name>
    <dbReference type="NCBI Taxonomy" id="478448"/>
    <lineage>
        <taxon>Bacteria</taxon>
        <taxon>Pseudomonadati</taxon>
        <taxon>Pseudomonadota</taxon>
        <taxon>Alphaproteobacteria</taxon>
        <taxon>Rhodospirillales</taxon>
        <taxon>Rhodospirillaceae</taxon>
        <taxon>Pararhodospirillum</taxon>
    </lineage>
</organism>
<keyword evidence="3 4" id="KW-0975">Bacterial flagellum</keyword>
<dbReference type="PANTHER" id="PTHR34653:SF1">
    <property type="entry name" value="FLAGELLAR HOOK-BASAL BODY COMPLEX PROTEIN FLIE"/>
    <property type="match status" value="1"/>
</dbReference>
<evidence type="ECO:0000256" key="3">
    <source>
        <dbReference type="ARBA" id="ARBA00023143"/>
    </source>
</evidence>
<dbReference type="EMBL" id="BJZO01000007">
    <property type="protein sequence ID" value="GEO80297.1"/>
    <property type="molecule type" value="Genomic_DNA"/>
</dbReference>
<keyword evidence="5" id="KW-0282">Flagellum</keyword>
<keyword evidence="5" id="KW-0966">Cell projection</keyword>
<dbReference type="GO" id="GO:0009425">
    <property type="term" value="C:bacterial-type flagellum basal body"/>
    <property type="evidence" value="ECO:0007669"/>
    <property type="project" value="UniProtKB-SubCell"/>
</dbReference>
<comment type="caution">
    <text evidence="5">The sequence shown here is derived from an EMBL/GenBank/DDBJ whole genome shotgun (WGS) entry which is preliminary data.</text>
</comment>
<evidence type="ECO:0000256" key="4">
    <source>
        <dbReference type="HAMAP-Rule" id="MF_00724"/>
    </source>
</evidence>
<evidence type="ECO:0000313" key="6">
    <source>
        <dbReference type="Proteomes" id="UP000321567"/>
    </source>
</evidence>
<dbReference type="RefSeq" id="WP_147162361.1">
    <property type="nucleotide sequence ID" value="NZ_BJZO01000007.1"/>
</dbReference>
<evidence type="ECO:0000256" key="2">
    <source>
        <dbReference type="ARBA" id="ARBA00009272"/>
    </source>
</evidence>
<reference evidence="5 6" key="1">
    <citation type="submission" date="2019-07" db="EMBL/GenBank/DDBJ databases">
        <title>Whole genome shotgun sequence of Rhodospirillum oryzae NBRC 107573.</title>
        <authorList>
            <person name="Hosoyama A."/>
            <person name="Uohara A."/>
            <person name="Ohji S."/>
            <person name="Ichikawa N."/>
        </authorList>
    </citation>
    <scope>NUCLEOTIDE SEQUENCE [LARGE SCALE GENOMIC DNA]</scope>
    <source>
        <strain evidence="5 6">NBRC 107573</strain>
    </source>
</reference>
<dbReference type="GO" id="GO:0071973">
    <property type="term" value="P:bacterial-type flagellum-dependent cell motility"/>
    <property type="evidence" value="ECO:0007669"/>
    <property type="project" value="InterPro"/>
</dbReference>
<comment type="subcellular location">
    <subcellularLocation>
        <location evidence="1 4">Bacterial flagellum basal body</location>
    </subcellularLocation>
</comment>
<keyword evidence="5" id="KW-0969">Cilium</keyword>
<dbReference type="AlphaFoldDB" id="A0A512H4D1"/>
<keyword evidence="6" id="KW-1185">Reference proteome</keyword>
<dbReference type="Proteomes" id="UP000321567">
    <property type="component" value="Unassembled WGS sequence"/>
</dbReference>
<accession>A0A512H4D1</accession>
<evidence type="ECO:0000313" key="5">
    <source>
        <dbReference type="EMBL" id="GEO80297.1"/>
    </source>
</evidence>
<evidence type="ECO:0000256" key="1">
    <source>
        <dbReference type="ARBA" id="ARBA00004117"/>
    </source>
</evidence>
<dbReference type="OrthoDB" id="8481852at2"/>
<dbReference type="HAMAP" id="MF_00724">
    <property type="entry name" value="FliE"/>
    <property type="match status" value="1"/>
</dbReference>
<dbReference type="GO" id="GO:0003774">
    <property type="term" value="F:cytoskeletal motor activity"/>
    <property type="evidence" value="ECO:0007669"/>
    <property type="project" value="InterPro"/>
</dbReference>
<dbReference type="InterPro" id="IPR001624">
    <property type="entry name" value="FliE"/>
</dbReference>
<name>A0A512H4D1_9PROT</name>
<protein>
    <recommendedName>
        <fullName evidence="4">Flagellar hook-basal body complex protein FliE</fullName>
    </recommendedName>
</protein>
<dbReference type="GO" id="GO:0005198">
    <property type="term" value="F:structural molecule activity"/>
    <property type="evidence" value="ECO:0007669"/>
    <property type="project" value="InterPro"/>
</dbReference>
<sequence>MAVDFASAVSAYKSAAGMFAQSATAGAPALPDENPGQGASFTGLVRDALQSTIQAGKESETLTRQAIEGKADLREVVMAVNNAETTLQTVIAVRDKVVSAYETILRMPI</sequence>
<gene>
    <name evidence="4 5" type="primary">fliE</name>
    <name evidence="5" type="ORF">ROR02_04280</name>
</gene>
<dbReference type="Pfam" id="PF02049">
    <property type="entry name" value="FliE"/>
    <property type="match status" value="1"/>
</dbReference>
<proteinExistence type="inferred from homology"/>
<dbReference type="PANTHER" id="PTHR34653">
    <property type="match status" value="1"/>
</dbReference>
<comment type="similarity">
    <text evidence="2 4">Belongs to the FliE family.</text>
</comment>